<comment type="similarity">
    <text evidence="1">Belongs to the AIM6 family.</text>
</comment>
<organism evidence="3 4">
    <name type="scientific">Talaromyces islandicus</name>
    <name type="common">Penicillium islandicum</name>
    <dbReference type="NCBI Taxonomy" id="28573"/>
    <lineage>
        <taxon>Eukaryota</taxon>
        <taxon>Fungi</taxon>
        <taxon>Dikarya</taxon>
        <taxon>Ascomycota</taxon>
        <taxon>Pezizomycotina</taxon>
        <taxon>Eurotiomycetes</taxon>
        <taxon>Eurotiomycetidae</taxon>
        <taxon>Eurotiales</taxon>
        <taxon>Trichocomaceae</taxon>
        <taxon>Talaromyces</taxon>
        <taxon>Talaromyces sect. Islandici</taxon>
    </lineage>
</organism>
<dbReference type="InterPro" id="IPR051236">
    <property type="entry name" value="HAT_RTT109-like"/>
</dbReference>
<dbReference type="AlphaFoldDB" id="A0A0U1LI50"/>
<dbReference type="SUPFAM" id="SSF51695">
    <property type="entry name" value="PLC-like phosphodiesterases"/>
    <property type="match status" value="1"/>
</dbReference>
<evidence type="ECO:0000256" key="2">
    <source>
        <dbReference type="ARBA" id="ARBA00014286"/>
    </source>
</evidence>
<evidence type="ECO:0000313" key="3">
    <source>
        <dbReference type="EMBL" id="CRG82675.1"/>
    </source>
</evidence>
<dbReference type="OMA" id="YWNLPGE"/>
<accession>A0A0U1LI50</accession>
<dbReference type="InterPro" id="IPR017946">
    <property type="entry name" value="PLC-like_Pdiesterase_TIM-brl"/>
</dbReference>
<name>A0A0U1LI50_TALIS</name>
<dbReference type="EMBL" id="CVMT01000001">
    <property type="protein sequence ID" value="CRG82675.1"/>
    <property type="molecule type" value="Genomic_DNA"/>
</dbReference>
<dbReference type="OrthoDB" id="4153866at2759"/>
<gene>
    <name evidence="3" type="ORF">PISL3812_00019</name>
</gene>
<keyword evidence="4" id="KW-1185">Reference proteome</keyword>
<dbReference type="PANTHER" id="PTHR31571">
    <property type="entry name" value="ALTERED INHERITANCE OF MITOCHONDRIA PROTEIN 6"/>
    <property type="match status" value="1"/>
</dbReference>
<dbReference type="GO" id="GO:0006629">
    <property type="term" value="P:lipid metabolic process"/>
    <property type="evidence" value="ECO:0007669"/>
    <property type="project" value="InterPro"/>
</dbReference>
<dbReference type="GO" id="GO:0008081">
    <property type="term" value="F:phosphoric diester hydrolase activity"/>
    <property type="evidence" value="ECO:0007669"/>
    <property type="project" value="InterPro"/>
</dbReference>
<dbReference type="PANTHER" id="PTHR31571:SF1">
    <property type="entry name" value="ALTERED INHERITANCE OF MITOCHONDRIA PROTEIN 6"/>
    <property type="match status" value="1"/>
</dbReference>
<proteinExistence type="inferred from homology"/>
<evidence type="ECO:0000313" key="4">
    <source>
        <dbReference type="Proteomes" id="UP000054383"/>
    </source>
</evidence>
<reference evidence="3 4" key="1">
    <citation type="submission" date="2015-04" db="EMBL/GenBank/DDBJ databases">
        <authorList>
            <person name="Syromyatnikov M.Y."/>
            <person name="Popov V.N."/>
        </authorList>
    </citation>
    <scope>NUCLEOTIDE SEQUENCE [LARGE SCALE GENOMIC DNA]</scope>
    <source>
        <strain evidence="3">WF-38-12</strain>
    </source>
</reference>
<sequence>MARDNVSTNNGEIPRRGYLSAVAEFCQEANGQRVPAGSYLSLATRVFLDGGGDPFSNGISGYVYFEVHNKQSSDSHTVTVDNCISFLQEMSNDNSKCWGSEHNDTKGGTWQVGADAISYHALGQRVPPAQVAVDKLFTDGALSVLGGSNGAALSPFPLDFTSDVIPLPCHSHNDYTRDVPLYDALSAGCTSVEADVWLHSDTLRVSHTDPGDSGPTIQDLYIDPLLALLNAQNSDSGGLKGVYLKNSTQSLVLLVDFKSDGDSTWDAVFSALQPLRDAGYLSRWDGSQFVSAPITVVTSGNAPLSKAANSSANPSHDMFIDSRVDESLDGFNTSNTYYSSADFKTAITSSGSAPLSSSDQQKLSDQVSGAHAEGFLVRYWDIPSSDLWQELVDSGVDKLNVDDLEAVASVDFRITS</sequence>
<evidence type="ECO:0000256" key="1">
    <source>
        <dbReference type="ARBA" id="ARBA00008858"/>
    </source>
</evidence>
<dbReference type="STRING" id="28573.A0A0U1LI50"/>
<dbReference type="Proteomes" id="UP000054383">
    <property type="component" value="Unassembled WGS sequence"/>
</dbReference>
<protein>
    <recommendedName>
        <fullName evidence="2">Altered inheritance of mitochondria protein 6</fullName>
    </recommendedName>
</protein>
<dbReference type="Gene3D" id="3.20.20.190">
    <property type="entry name" value="Phosphatidylinositol (PI) phosphodiesterase"/>
    <property type="match status" value="1"/>
</dbReference>